<dbReference type="GO" id="GO:0008270">
    <property type="term" value="F:zinc ion binding"/>
    <property type="evidence" value="ECO:0007669"/>
    <property type="project" value="UniProtKB-KW"/>
</dbReference>
<evidence type="ECO:0000256" key="2">
    <source>
        <dbReference type="ARBA" id="ARBA00022771"/>
    </source>
</evidence>
<organism evidence="4 5">
    <name type="scientific">Rhipicephalus sanguineus</name>
    <name type="common">Brown dog tick</name>
    <name type="synonym">Ixodes sanguineus</name>
    <dbReference type="NCBI Taxonomy" id="34632"/>
    <lineage>
        <taxon>Eukaryota</taxon>
        <taxon>Metazoa</taxon>
        <taxon>Ecdysozoa</taxon>
        <taxon>Arthropoda</taxon>
        <taxon>Chelicerata</taxon>
        <taxon>Arachnida</taxon>
        <taxon>Acari</taxon>
        <taxon>Parasitiformes</taxon>
        <taxon>Ixodida</taxon>
        <taxon>Ixodoidea</taxon>
        <taxon>Ixodidae</taxon>
        <taxon>Rhipicephalinae</taxon>
        <taxon>Rhipicephalus</taxon>
        <taxon>Rhipicephalus</taxon>
    </lineage>
</organism>
<dbReference type="VEuPathDB" id="VectorBase:RSAN_054452"/>
<dbReference type="OrthoDB" id="6496207at2759"/>
<dbReference type="PANTHER" id="PTHR10131">
    <property type="entry name" value="TNF RECEPTOR ASSOCIATED FACTOR"/>
    <property type="match status" value="1"/>
</dbReference>
<name>A0A9D4SUK3_RHISA</name>
<dbReference type="OMA" id="WACREES"/>
<keyword evidence="2" id="KW-0863">Zinc-finger</keyword>
<keyword evidence="1" id="KW-0479">Metal-binding</keyword>
<sequence length="524" mass="57882">MASTCTQTLFGFDCGLDWRPTTFVKAIPSTRVCNACGLVPAKAVTLPCRHLLCLSCYCRNGIKRNCCPLDGAVFQQEDVAISVYRKDSVLSRTVRCWNAQHGCDAEDLAPSMMKHFATDCRFHVVRCSRCYDKFLHTDLADHLQSCRASSSSPGQPSGDNLVNAFLEVKDALRKISEENASMKARLESIEELLSSDRGVSVQFGQPILNTRIATHEQRLSSVQGSYSKAKSKTVANVMAGTAQTTGATLLVEKDATRHEGPTEADVQPISTAAKNFMAASERKVFEFSELSNRFMDSLKNEFMKALIEERNKAPGKAKNDSRQGSVLSEVSLKIGSLESDMAFKKTMSGKDFSKALKLLGVACLGVTNDAFNVSAPLEWTVDDWACREESSGECGSLTCVSPCAYFYGYLIGFRLTIHEHSGELTLTPCALGGIYDDFLTWPPSLVPMVRFVHPTDFGSDIIVGGGDSWKNGATKTTYHFREVLFEGPILNISLRELKESNLIRNDQLRLQFELYRPNTDHDRS</sequence>
<keyword evidence="5" id="KW-1185">Reference proteome</keyword>
<evidence type="ECO:0000256" key="1">
    <source>
        <dbReference type="ARBA" id="ARBA00022723"/>
    </source>
</evidence>
<dbReference type="PROSITE" id="PS00518">
    <property type="entry name" value="ZF_RING_1"/>
    <property type="match status" value="1"/>
</dbReference>
<dbReference type="Gene3D" id="3.30.40.10">
    <property type="entry name" value="Zinc/RING finger domain, C3HC4 (zinc finger)"/>
    <property type="match status" value="1"/>
</dbReference>
<dbReference type="GO" id="GO:0009898">
    <property type="term" value="C:cytoplasmic side of plasma membrane"/>
    <property type="evidence" value="ECO:0007669"/>
    <property type="project" value="TreeGrafter"/>
</dbReference>
<protein>
    <submittedName>
        <fullName evidence="4">Uncharacterized protein</fullName>
    </submittedName>
</protein>
<comment type="caution">
    <text evidence="4">The sequence shown here is derived from an EMBL/GenBank/DDBJ whole genome shotgun (WGS) entry which is preliminary data.</text>
</comment>
<evidence type="ECO:0000313" key="5">
    <source>
        <dbReference type="Proteomes" id="UP000821837"/>
    </source>
</evidence>
<evidence type="ECO:0000256" key="3">
    <source>
        <dbReference type="ARBA" id="ARBA00022833"/>
    </source>
</evidence>
<dbReference type="GO" id="GO:0005164">
    <property type="term" value="F:tumor necrosis factor receptor binding"/>
    <property type="evidence" value="ECO:0007669"/>
    <property type="project" value="TreeGrafter"/>
</dbReference>
<gene>
    <name evidence="4" type="ORF">HPB52_016689</name>
</gene>
<reference evidence="4" key="1">
    <citation type="journal article" date="2020" name="Cell">
        <title>Large-Scale Comparative Analyses of Tick Genomes Elucidate Their Genetic Diversity and Vector Capacities.</title>
        <authorList>
            <consortium name="Tick Genome and Microbiome Consortium (TIGMIC)"/>
            <person name="Jia N."/>
            <person name="Wang J."/>
            <person name="Shi W."/>
            <person name="Du L."/>
            <person name="Sun Y."/>
            <person name="Zhan W."/>
            <person name="Jiang J.F."/>
            <person name="Wang Q."/>
            <person name="Zhang B."/>
            <person name="Ji P."/>
            <person name="Bell-Sakyi L."/>
            <person name="Cui X.M."/>
            <person name="Yuan T.T."/>
            <person name="Jiang B.G."/>
            <person name="Yang W.F."/>
            <person name="Lam T.T."/>
            <person name="Chang Q.C."/>
            <person name="Ding S.J."/>
            <person name="Wang X.J."/>
            <person name="Zhu J.G."/>
            <person name="Ruan X.D."/>
            <person name="Zhao L."/>
            <person name="Wei J.T."/>
            <person name="Ye R.Z."/>
            <person name="Que T.C."/>
            <person name="Du C.H."/>
            <person name="Zhou Y.H."/>
            <person name="Cheng J.X."/>
            <person name="Dai P.F."/>
            <person name="Guo W.B."/>
            <person name="Han X.H."/>
            <person name="Huang E.J."/>
            <person name="Li L.F."/>
            <person name="Wei W."/>
            <person name="Gao Y.C."/>
            <person name="Liu J.Z."/>
            <person name="Shao H.Z."/>
            <person name="Wang X."/>
            <person name="Wang C.C."/>
            <person name="Yang T.C."/>
            <person name="Huo Q.B."/>
            <person name="Li W."/>
            <person name="Chen H.Y."/>
            <person name="Chen S.E."/>
            <person name="Zhou L.G."/>
            <person name="Ni X.B."/>
            <person name="Tian J.H."/>
            <person name="Sheng Y."/>
            <person name="Liu T."/>
            <person name="Pan Y.S."/>
            <person name="Xia L.Y."/>
            <person name="Li J."/>
            <person name="Zhao F."/>
            <person name="Cao W.C."/>
        </authorList>
    </citation>
    <scope>NUCLEOTIDE SEQUENCE</scope>
    <source>
        <strain evidence="4">Rsan-2018</strain>
    </source>
</reference>
<dbReference type="InterPro" id="IPR017907">
    <property type="entry name" value="Znf_RING_CS"/>
</dbReference>
<dbReference type="EMBL" id="JABSTV010001251">
    <property type="protein sequence ID" value="KAH7951999.1"/>
    <property type="molecule type" value="Genomic_DNA"/>
</dbReference>
<dbReference type="PANTHER" id="PTHR10131:SF138">
    <property type="entry name" value="RE66324P"/>
    <property type="match status" value="1"/>
</dbReference>
<reference evidence="4" key="2">
    <citation type="submission" date="2021-09" db="EMBL/GenBank/DDBJ databases">
        <authorList>
            <person name="Jia N."/>
            <person name="Wang J."/>
            <person name="Shi W."/>
            <person name="Du L."/>
            <person name="Sun Y."/>
            <person name="Zhan W."/>
            <person name="Jiang J."/>
            <person name="Wang Q."/>
            <person name="Zhang B."/>
            <person name="Ji P."/>
            <person name="Sakyi L.B."/>
            <person name="Cui X."/>
            <person name="Yuan T."/>
            <person name="Jiang B."/>
            <person name="Yang W."/>
            <person name="Lam T.T.-Y."/>
            <person name="Chang Q."/>
            <person name="Ding S."/>
            <person name="Wang X."/>
            <person name="Zhu J."/>
            <person name="Ruan X."/>
            <person name="Zhao L."/>
            <person name="Wei J."/>
            <person name="Que T."/>
            <person name="Du C."/>
            <person name="Cheng J."/>
            <person name="Dai P."/>
            <person name="Han X."/>
            <person name="Huang E."/>
            <person name="Gao Y."/>
            <person name="Liu J."/>
            <person name="Shao H."/>
            <person name="Ye R."/>
            <person name="Li L."/>
            <person name="Wei W."/>
            <person name="Wang X."/>
            <person name="Wang C."/>
            <person name="Huo Q."/>
            <person name="Li W."/>
            <person name="Guo W."/>
            <person name="Chen H."/>
            <person name="Chen S."/>
            <person name="Zhou L."/>
            <person name="Zhou L."/>
            <person name="Ni X."/>
            <person name="Tian J."/>
            <person name="Zhou Y."/>
            <person name="Sheng Y."/>
            <person name="Liu T."/>
            <person name="Pan Y."/>
            <person name="Xia L."/>
            <person name="Li J."/>
            <person name="Zhao F."/>
            <person name="Cao W."/>
        </authorList>
    </citation>
    <scope>NUCLEOTIDE SEQUENCE</scope>
    <source>
        <strain evidence="4">Rsan-2018</strain>
        <tissue evidence="4">Larvae</tissue>
    </source>
</reference>
<dbReference type="SUPFAM" id="SSF57850">
    <property type="entry name" value="RING/U-box"/>
    <property type="match status" value="1"/>
</dbReference>
<keyword evidence="3" id="KW-0862">Zinc</keyword>
<dbReference type="GO" id="GO:0043122">
    <property type="term" value="P:regulation of canonical NF-kappaB signal transduction"/>
    <property type="evidence" value="ECO:0007669"/>
    <property type="project" value="TreeGrafter"/>
</dbReference>
<dbReference type="AlphaFoldDB" id="A0A9D4SUK3"/>
<dbReference type="InterPro" id="IPR013083">
    <property type="entry name" value="Znf_RING/FYVE/PHD"/>
</dbReference>
<dbReference type="Proteomes" id="UP000821837">
    <property type="component" value="Chromosome 5"/>
</dbReference>
<proteinExistence type="predicted"/>
<accession>A0A9D4SUK3</accession>
<evidence type="ECO:0000313" key="4">
    <source>
        <dbReference type="EMBL" id="KAH7951999.1"/>
    </source>
</evidence>